<evidence type="ECO:0000256" key="5">
    <source>
        <dbReference type="ARBA" id="ARBA00023136"/>
    </source>
</evidence>
<keyword evidence="3 6" id="KW-0812">Transmembrane</keyword>
<evidence type="ECO:0000256" key="3">
    <source>
        <dbReference type="ARBA" id="ARBA00022692"/>
    </source>
</evidence>
<reference evidence="7 8" key="2">
    <citation type="submission" date="2018-10" db="EMBL/GenBank/DDBJ databases">
        <authorList>
            <consortium name="Pathogen Informatics"/>
        </authorList>
    </citation>
    <scope>NUCLEOTIDE SEQUENCE [LARGE SCALE GENOMIC DNA]</scope>
</reference>
<evidence type="ECO:0000256" key="2">
    <source>
        <dbReference type="ARBA" id="ARBA00007165"/>
    </source>
</evidence>
<dbReference type="GO" id="GO:0033617">
    <property type="term" value="P:mitochondrial respiratory chain complex IV assembly"/>
    <property type="evidence" value="ECO:0007669"/>
    <property type="project" value="TreeGrafter"/>
</dbReference>
<dbReference type="Proteomes" id="UP000274131">
    <property type="component" value="Unassembled WGS sequence"/>
</dbReference>
<comment type="similarity">
    <text evidence="2 6">Belongs to the SURF1 family.</text>
</comment>
<dbReference type="PROSITE" id="PS50895">
    <property type="entry name" value="SURF1"/>
    <property type="match status" value="1"/>
</dbReference>
<dbReference type="PANTHER" id="PTHR23427:SF2">
    <property type="entry name" value="SURFEIT LOCUS PROTEIN 1"/>
    <property type="match status" value="1"/>
</dbReference>
<proteinExistence type="inferred from homology"/>
<dbReference type="Pfam" id="PF02104">
    <property type="entry name" value="SURF1"/>
    <property type="match status" value="1"/>
</dbReference>
<keyword evidence="6" id="KW-0999">Mitochondrion inner membrane</keyword>
<gene>
    <name evidence="7" type="ORF">EVEC_LOCUS8211</name>
</gene>
<dbReference type="InterPro" id="IPR045214">
    <property type="entry name" value="Surf1/Surf4"/>
</dbReference>
<dbReference type="AlphaFoldDB" id="A0A0N4VDN6"/>
<name>A0A0N4VDN6_ENTVE</name>
<keyword evidence="4 6" id="KW-1133">Transmembrane helix</keyword>
<dbReference type="GO" id="GO:0005743">
    <property type="term" value="C:mitochondrial inner membrane"/>
    <property type="evidence" value="ECO:0007669"/>
    <property type="project" value="UniProtKB-SubCell"/>
</dbReference>
<keyword evidence="8" id="KW-1185">Reference proteome</keyword>
<evidence type="ECO:0000313" key="8">
    <source>
        <dbReference type="Proteomes" id="UP000274131"/>
    </source>
</evidence>
<keyword evidence="6" id="KW-0496">Mitochondrion</keyword>
<keyword evidence="5 6" id="KW-0472">Membrane</keyword>
<dbReference type="STRING" id="51028.A0A0N4VDN6"/>
<evidence type="ECO:0000256" key="6">
    <source>
        <dbReference type="RuleBase" id="RU363076"/>
    </source>
</evidence>
<organism evidence="9">
    <name type="scientific">Enterobius vermicularis</name>
    <name type="common">Human pinworm</name>
    <dbReference type="NCBI Taxonomy" id="51028"/>
    <lineage>
        <taxon>Eukaryota</taxon>
        <taxon>Metazoa</taxon>
        <taxon>Ecdysozoa</taxon>
        <taxon>Nematoda</taxon>
        <taxon>Chromadorea</taxon>
        <taxon>Rhabditida</taxon>
        <taxon>Spirurina</taxon>
        <taxon>Oxyuridomorpha</taxon>
        <taxon>Oxyuroidea</taxon>
        <taxon>Oxyuridae</taxon>
        <taxon>Enterobius</taxon>
    </lineage>
</organism>
<dbReference type="WBParaSite" id="EVEC_0000872701-mRNA-1">
    <property type="protein sequence ID" value="EVEC_0000872701-mRNA-1"/>
    <property type="gene ID" value="EVEC_0000872701"/>
</dbReference>
<dbReference type="EMBL" id="UXUI01009317">
    <property type="protein sequence ID" value="VDD93460.1"/>
    <property type="molecule type" value="Genomic_DNA"/>
</dbReference>
<evidence type="ECO:0000256" key="4">
    <source>
        <dbReference type="ARBA" id="ARBA00022989"/>
    </source>
</evidence>
<sequence>ATERRSEEKQKNRKRIHWSWSSVSVLVSATTFCLGCWQVRRLKWKENLISDLHNRLKQKAIDFPEDKSELCLKLFVETSCQNTSFFRKKILVNRGWISDSQLDPKDRLKSNMNGELVFEGRVAPTEKVLDFIYSS</sequence>
<comment type="caution">
    <text evidence="6">Lacks conserved residue(s) required for the propagation of feature annotation.</text>
</comment>
<accession>A0A0N4VDN6</accession>
<protein>
    <recommendedName>
        <fullName evidence="6">SURF1-like protein</fullName>
    </recommendedName>
</protein>
<dbReference type="InterPro" id="IPR002994">
    <property type="entry name" value="Surf1/Shy1"/>
</dbReference>
<dbReference type="OrthoDB" id="10040024at2759"/>
<comment type="subcellular location">
    <subcellularLocation>
        <location evidence="1">Membrane</location>
    </subcellularLocation>
    <subcellularLocation>
        <location evidence="6">Mitochondrion inner membrane</location>
        <topology evidence="6">Multi-pass membrane protein</topology>
    </subcellularLocation>
</comment>
<comment type="function">
    <text evidence="6">Probably involved in the biogenesis of the COX complex.</text>
</comment>
<evidence type="ECO:0000256" key="1">
    <source>
        <dbReference type="ARBA" id="ARBA00004370"/>
    </source>
</evidence>
<evidence type="ECO:0000313" key="9">
    <source>
        <dbReference type="WBParaSite" id="EVEC_0000872701-mRNA-1"/>
    </source>
</evidence>
<dbReference type="PANTHER" id="PTHR23427">
    <property type="entry name" value="SURFEIT LOCUS PROTEIN"/>
    <property type="match status" value="1"/>
</dbReference>
<feature type="transmembrane region" description="Helical" evidence="6">
    <location>
        <begin position="18"/>
        <end position="37"/>
    </location>
</feature>
<evidence type="ECO:0000313" key="7">
    <source>
        <dbReference type="EMBL" id="VDD93460.1"/>
    </source>
</evidence>
<reference evidence="9" key="1">
    <citation type="submission" date="2017-02" db="UniProtKB">
        <authorList>
            <consortium name="WormBaseParasite"/>
        </authorList>
    </citation>
    <scope>IDENTIFICATION</scope>
</reference>